<protein>
    <submittedName>
        <fullName evidence="2">Uncharacterized protein</fullName>
    </submittedName>
</protein>
<evidence type="ECO:0000256" key="1">
    <source>
        <dbReference type="SAM" id="MobiDB-lite"/>
    </source>
</evidence>
<sequence>MARPTNASLAPSKCGKGRGTCFGFFKTEKGSVSWKPPNPGFYIINTNGAFKANANIALAGASQVKHTNTASTKIDTTLQEGKQQPAASRPARKLGDC</sequence>
<dbReference type="AlphaFoldDB" id="A0A1R3IWU4"/>
<dbReference type="EMBL" id="AWWV01009344">
    <property type="protein sequence ID" value="OMO87000.1"/>
    <property type="molecule type" value="Genomic_DNA"/>
</dbReference>
<dbReference type="Gramene" id="OMO87000">
    <property type="protein sequence ID" value="OMO87000"/>
    <property type="gene ID" value="CCACVL1_09332"/>
</dbReference>
<feature type="compositionally biased region" description="Polar residues" evidence="1">
    <location>
        <begin position="74"/>
        <end position="86"/>
    </location>
</feature>
<reference evidence="2 3" key="1">
    <citation type="submission" date="2013-09" db="EMBL/GenBank/DDBJ databases">
        <title>Corchorus capsularis genome sequencing.</title>
        <authorList>
            <person name="Alam M."/>
            <person name="Haque M.S."/>
            <person name="Islam M.S."/>
            <person name="Emdad E.M."/>
            <person name="Islam M.M."/>
            <person name="Ahmed B."/>
            <person name="Halim A."/>
            <person name="Hossen Q.M.M."/>
            <person name="Hossain M.Z."/>
            <person name="Ahmed R."/>
            <person name="Khan M.M."/>
            <person name="Islam R."/>
            <person name="Rashid M.M."/>
            <person name="Khan S.A."/>
            <person name="Rahman M.S."/>
            <person name="Alam M."/>
        </authorList>
    </citation>
    <scope>NUCLEOTIDE SEQUENCE [LARGE SCALE GENOMIC DNA]</scope>
    <source>
        <strain evidence="3">cv. CVL-1</strain>
        <tissue evidence="2">Whole seedling</tissue>
    </source>
</reference>
<keyword evidence="3" id="KW-1185">Reference proteome</keyword>
<dbReference type="Proteomes" id="UP000188268">
    <property type="component" value="Unassembled WGS sequence"/>
</dbReference>
<evidence type="ECO:0000313" key="2">
    <source>
        <dbReference type="EMBL" id="OMO87000.1"/>
    </source>
</evidence>
<feature type="region of interest" description="Disordered" evidence="1">
    <location>
        <begin position="74"/>
        <end position="97"/>
    </location>
</feature>
<evidence type="ECO:0000313" key="3">
    <source>
        <dbReference type="Proteomes" id="UP000188268"/>
    </source>
</evidence>
<gene>
    <name evidence="2" type="ORF">CCACVL1_09332</name>
</gene>
<name>A0A1R3IWU4_COCAP</name>
<accession>A0A1R3IWU4</accession>
<organism evidence="2 3">
    <name type="scientific">Corchorus capsularis</name>
    <name type="common">Jute</name>
    <dbReference type="NCBI Taxonomy" id="210143"/>
    <lineage>
        <taxon>Eukaryota</taxon>
        <taxon>Viridiplantae</taxon>
        <taxon>Streptophyta</taxon>
        <taxon>Embryophyta</taxon>
        <taxon>Tracheophyta</taxon>
        <taxon>Spermatophyta</taxon>
        <taxon>Magnoliopsida</taxon>
        <taxon>eudicotyledons</taxon>
        <taxon>Gunneridae</taxon>
        <taxon>Pentapetalae</taxon>
        <taxon>rosids</taxon>
        <taxon>malvids</taxon>
        <taxon>Malvales</taxon>
        <taxon>Malvaceae</taxon>
        <taxon>Grewioideae</taxon>
        <taxon>Apeibeae</taxon>
        <taxon>Corchorus</taxon>
    </lineage>
</organism>
<comment type="caution">
    <text evidence="2">The sequence shown here is derived from an EMBL/GenBank/DDBJ whole genome shotgun (WGS) entry which is preliminary data.</text>
</comment>
<dbReference type="OrthoDB" id="10444758at2759"/>
<proteinExistence type="predicted"/>